<dbReference type="Pfam" id="PF12849">
    <property type="entry name" value="PBP_like_2"/>
    <property type="match status" value="1"/>
</dbReference>
<feature type="region of interest" description="Disordered" evidence="3">
    <location>
        <begin position="30"/>
        <end position="50"/>
    </location>
</feature>
<dbReference type="InterPro" id="IPR050811">
    <property type="entry name" value="Phosphate_ABC_transporter"/>
</dbReference>
<organism evidence="5 6">
    <name type="scientific">Candidatus Nitrosocaldus cavascurensis</name>
    <dbReference type="NCBI Taxonomy" id="2058097"/>
    <lineage>
        <taxon>Archaea</taxon>
        <taxon>Nitrososphaerota</taxon>
        <taxon>Nitrososphaeria</taxon>
        <taxon>Candidatus Nitrosocaldales</taxon>
        <taxon>Candidatus Nitrosocaldaceae</taxon>
        <taxon>Candidatus Nitrosocaldus</taxon>
    </lineage>
</organism>
<dbReference type="SUPFAM" id="SSF53850">
    <property type="entry name" value="Periplasmic binding protein-like II"/>
    <property type="match status" value="1"/>
</dbReference>
<reference evidence="6" key="1">
    <citation type="submission" date="2018-01" db="EMBL/GenBank/DDBJ databases">
        <authorList>
            <person name="Kerou L M."/>
        </authorList>
    </citation>
    <scope>NUCLEOTIDE SEQUENCE [LARGE SCALE GENOMIC DNA]</scope>
    <source>
        <strain evidence="6">SCU2</strain>
    </source>
</reference>
<evidence type="ECO:0000256" key="2">
    <source>
        <dbReference type="ARBA" id="ARBA00022729"/>
    </source>
</evidence>
<feature type="domain" description="PBP" evidence="4">
    <location>
        <begin position="56"/>
        <end position="314"/>
    </location>
</feature>
<evidence type="ECO:0000256" key="3">
    <source>
        <dbReference type="SAM" id="MobiDB-lite"/>
    </source>
</evidence>
<name>A0A2K5ATA2_9ARCH</name>
<protein>
    <submittedName>
        <fullName evidence="5">ABC-type phosphate transport system, periplasmic component</fullName>
    </submittedName>
</protein>
<dbReference type="FunFam" id="3.40.190.10:FF:000055">
    <property type="entry name" value="Phosphate ABC transporter, phosphate-binding protein"/>
    <property type="match status" value="1"/>
</dbReference>
<dbReference type="CDD" id="cd13654">
    <property type="entry name" value="PBP2_phosphate_like_2"/>
    <property type="match status" value="1"/>
</dbReference>
<dbReference type="PANTHER" id="PTHR30570:SF1">
    <property type="entry name" value="PHOSPHATE-BINDING PROTEIN PSTS"/>
    <property type="match status" value="1"/>
</dbReference>
<dbReference type="NCBIfam" id="TIGR02136">
    <property type="entry name" value="ptsS_2"/>
    <property type="match status" value="1"/>
</dbReference>
<dbReference type="RefSeq" id="WP_103286554.1">
    <property type="nucleotide sequence ID" value="NZ_LT981265.1"/>
</dbReference>
<keyword evidence="6" id="KW-1185">Reference proteome</keyword>
<gene>
    <name evidence="5" type="primary">sphX</name>
    <name evidence="5" type="ORF">NCAV_1707</name>
</gene>
<evidence type="ECO:0000313" key="5">
    <source>
        <dbReference type="EMBL" id="SPC34870.1"/>
    </source>
</evidence>
<dbReference type="EMBL" id="LT981265">
    <property type="protein sequence ID" value="SPC34870.1"/>
    <property type="molecule type" value="Genomic_DNA"/>
</dbReference>
<dbReference type="PANTHER" id="PTHR30570">
    <property type="entry name" value="PERIPLASMIC PHOSPHATE BINDING COMPONENT OF PHOSPHATE ABC TRANSPORTER"/>
    <property type="match status" value="1"/>
</dbReference>
<dbReference type="InterPro" id="IPR011862">
    <property type="entry name" value="Phos-bd"/>
</dbReference>
<dbReference type="GO" id="GO:0042301">
    <property type="term" value="F:phosphate ion binding"/>
    <property type="evidence" value="ECO:0007669"/>
    <property type="project" value="InterPro"/>
</dbReference>
<dbReference type="GeneID" id="41595690"/>
<evidence type="ECO:0000259" key="4">
    <source>
        <dbReference type="Pfam" id="PF12849"/>
    </source>
</evidence>
<proteinExistence type="predicted"/>
<evidence type="ECO:0000256" key="1">
    <source>
        <dbReference type="ARBA" id="ARBA00022448"/>
    </source>
</evidence>
<accession>A0A2K5ATA2</accession>
<keyword evidence="1" id="KW-0813">Transport</keyword>
<dbReference type="AlphaFoldDB" id="A0A2K5ATA2"/>
<dbReference type="Gene3D" id="3.40.190.10">
    <property type="entry name" value="Periplasmic binding protein-like II"/>
    <property type="match status" value="2"/>
</dbReference>
<evidence type="ECO:0000313" key="6">
    <source>
        <dbReference type="Proteomes" id="UP000236248"/>
    </source>
</evidence>
<dbReference type="KEGG" id="ncv:NCAV_1707"/>
<feature type="compositionally biased region" description="Low complexity" evidence="3">
    <location>
        <begin position="30"/>
        <end position="49"/>
    </location>
</feature>
<dbReference type="Proteomes" id="UP000236248">
    <property type="component" value="Chromosome NCAV"/>
</dbReference>
<keyword evidence="2" id="KW-0732">Signal</keyword>
<sequence length="360" mass="39352">MNRNIAIAAVIAAVAVGVVVGVIGTVGIGTKTGTAPTTPAGTSTPAEAPVQVPTQTPVTRLSGSIVIDGSSTVYPITEAIAEEFSKKNPDVKVTVGISGTGGGFKRFTLGETDINDSSRPITDKERAAAKENNIRWVEIPIALEGLSIVVHRDNNLFPNDCISIEELREIWKPDSTIKKWSDLNPAYPAQEIRLYGAGPDSGTFDYFTEHVVGKARASRTDYIPSEDDNVLVQGVSTDRYSLGYIPLAYAEHAQDRLKILKVSKEKNGECIFPDGKSIIQGTYPLSRPLFIHVNYDKIQSRQELKEFVLFYLSNAKSAAEKVGYIPLSDTYYKDAIRLINEGRYTPDDDKTFVSIYKEGL</sequence>
<dbReference type="InterPro" id="IPR024370">
    <property type="entry name" value="PBP_domain"/>
</dbReference>